<evidence type="ECO:0000256" key="1">
    <source>
        <dbReference type="ARBA" id="ARBA00022801"/>
    </source>
</evidence>
<dbReference type="PANTHER" id="PTHR43798:SF31">
    <property type="entry name" value="AB HYDROLASE SUPERFAMILY PROTEIN YCLE"/>
    <property type="match status" value="1"/>
</dbReference>
<proteinExistence type="predicted"/>
<feature type="domain" description="AB hydrolase-1" evidence="2">
    <location>
        <begin position="31"/>
        <end position="249"/>
    </location>
</feature>
<accession>A0A418SNJ5</accession>
<dbReference type="AlphaFoldDB" id="A0A418SNJ5"/>
<name>A0A418SNJ5_9RHOB</name>
<dbReference type="NCBIfam" id="TIGR02427">
    <property type="entry name" value="protocat_pcaD"/>
    <property type="match status" value="1"/>
</dbReference>
<organism evidence="3 4">
    <name type="scientific">Paracoccus onubensis</name>
    <dbReference type="NCBI Taxonomy" id="1675788"/>
    <lineage>
        <taxon>Bacteria</taxon>
        <taxon>Pseudomonadati</taxon>
        <taxon>Pseudomonadota</taxon>
        <taxon>Alphaproteobacteria</taxon>
        <taxon>Rhodobacterales</taxon>
        <taxon>Paracoccaceae</taxon>
        <taxon>Paracoccus</taxon>
    </lineage>
</organism>
<dbReference type="SUPFAM" id="SSF53474">
    <property type="entry name" value="alpha/beta-Hydrolases"/>
    <property type="match status" value="1"/>
</dbReference>
<dbReference type="PANTHER" id="PTHR43798">
    <property type="entry name" value="MONOACYLGLYCEROL LIPASE"/>
    <property type="match status" value="1"/>
</dbReference>
<dbReference type="InterPro" id="IPR050266">
    <property type="entry name" value="AB_hydrolase_sf"/>
</dbReference>
<dbReference type="OrthoDB" id="9793083at2"/>
<protein>
    <submittedName>
        <fullName evidence="3">3-oxoadipate enol-lactonase</fullName>
        <ecNumber evidence="3">3.1.1.24</ecNumber>
    </submittedName>
</protein>
<evidence type="ECO:0000313" key="4">
    <source>
        <dbReference type="Proteomes" id="UP000284202"/>
    </source>
</evidence>
<keyword evidence="4" id="KW-1185">Reference proteome</keyword>
<dbReference type="Proteomes" id="UP000284202">
    <property type="component" value="Unassembled WGS sequence"/>
</dbReference>
<evidence type="ECO:0000313" key="3">
    <source>
        <dbReference type="EMBL" id="RJE82518.1"/>
    </source>
</evidence>
<keyword evidence="1 3" id="KW-0378">Hydrolase</keyword>
<reference evidence="4" key="1">
    <citation type="submission" date="2018-09" db="EMBL/GenBank/DDBJ databases">
        <title>Acidovorax cavernicola nov. sp. isolated from Gruta de las Maravillas (Aracena, Spain).</title>
        <authorList>
            <person name="Jurado V."/>
            <person name="Gutierrez-Patricio S."/>
            <person name="Gonzalez-Pimentel J.L."/>
            <person name="Miller A.Z."/>
            <person name="Laiz L."/>
            <person name="Saiz-Jimenez C."/>
        </authorList>
    </citation>
    <scope>NUCLEOTIDE SEQUENCE [LARGE SCALE GENOMIC DNA]</scope>
    <source>
        <strain evidence="4">1011MAR3C25</strain>
    </source>
</reference>
<dbReference type="InterPro" id="IPR000073">
    <property type="entry name" value="AB_hydrolase_1"/>
</dbReference>
<sequence length="262" mass="27878">MHTATVNGANLHYADQGPKGGPAVMFANSLGTDLRLWDALLPHLPEGLRLIRYDKRGHGLSEETPGPYTIEQLADDAAGLIRHLGLRDVVFVGLSIGGLIGQSLAVRHGELLRGLVISNSAAKIGDAGIWHGRVVTIRRHGLASIGPATMERWFSPAFRASGAADPWQRMLERQPVDGYIACCEAIAAADLREAAPGLKLPLRLIAAELDGATPVSVMQDTAELIEGSRVEVMQGVGHLPCVEAPEAYAGILTGFLREVGHV</sequence>
<dbReference type="Pfam" id="PF12697">
    <property type="entry name" value="Abhydrolase_6"/>
    <property type="match status" value="1"/>
</dbReference>
<dbReference type="EMBL" id="QZCG01000015">
    <property type="protein sequence ID" value="RJE82518.1"/>
    <property type="molecule type" value="Genomic_DNA"/>
</dbReference>
<dbReference type="InterPro" id="IPR026968">
    <property type="entry name" value="PcaD/CatD"/>
</dbReference>
<gene>
    <name evidence="3" type="primary">pcaD</name>
    <name evidence="3" type="ORF">D3P04_19285</name>
</gene>
<dbReference type="EC" id="3.1.1.24" evidence="3"/>
<dbReference type="RefSeq" id="WP_119751510.1">
    <property type="nucleotide sequence ID" value="NZ_QZCG01000015.1"/>
</dbReference>
<comment type="caution">
    <text evidence="3">The sequence shown here is derived from an EMBL/GenBank/DDBJ whole genome shotgun (WGS) entry which is preliminary data.</text>
</comment>
<dbReference type="GO" id="GO:0042952">
    <property type="term" value="P:beta-ketoadipate pathway"/>
    <property type="evidence" value="ECO:0007669"/>
    <property type="project" value="InterPro"/>
</dbReference>
<dbReference type="Gene3D" id="3.40.50.1820">
    <property type="entry name" value="alpha/beta hydrolase"/>
    <property type="match status" value="1"/>
</dbReference>
<evidence type="ECO:0000259" key="2">
    <source>
        <dbReference type="Pfam" id="PF12697"/>
    </source>
</evidence>
<dbReference type="GO" id="GO:0016020">
    <property type="term" value="C:membrane"/>
    <property type="evidence" value="ECO:0007669"/>
    <property type="project" value="TreeGrafter"/>
</dbReference>
<dbReference type="InterPro" id="IPR029058">
    <property type="entry name" value="AB_hydrolase_fold"/>
</dbReference>
<dbReference type="GO" id="GO:0047570">
    <property type="term" value="F:3-oxoadipate enol-lactonase activity"/>
    <property type="evidence" value="ECO:0007669"/>
    <property type="project" value="UniProtKB-EC"/>
</dbReference>